<reference evidence="3 4" key="1">
    <citation type="submission" date="2018-06" db="EMBL/GenBank/DDBJ databases">
        <authorList>
            <consortium name="Pathogen Informatics"/>
            <person name="Doyle S."/>
        </authorList>
    </citation>
    <scope>NUCLEOTIDE SEQUENCE [LARGE SCALE GENOMIC DNA]</scope>
    <source>
        <strain evidence="2 4">NCTC11545</strain>
        <strain evidence="1 3">NCTC11546</strain>
    </source>
</reference>
<protein>
    <submittedName>
        <fullName evidence="2">Uncharacterized protein</fullName>
    </submittedName>
</protein>
<evidence type="ECO:0000313" key="3">
    <source>
        <dbReference type="Proteomes" id="UP000249891"/>
    </source>
</evidence>
<dbReference type="Proteomes" id="UP000249891">
    <property type="component" value="Unassembled WGS sequence"/>
</dbReference>
<evidence type="ECO:0000313" key="4">
    <source>
        <dbReference type="Proteomes" id="UP000250169"/>
    </source>
</evidence>
<evidence type="ECO:0000313" key="2">
    <source>
        <dbReference type="EMBL" id="SQA92956.1"/>
    </source>
</evidence>
<gene>
    <name evidence="2" type="ORF">NCTC11545_00319</name>
    <name evidence="1" type="ORF">NCTC11546_01391</name>
</gene>
<proteinExistence type="predicted"/>
<dbReference type="EMBL" id="UAVS01000001">
    <property type="protein sequence ID" value="SQA92956.1"/>
    <property type="molecule type" value="Genomic_DNA"/>
</dbReference>
<evidence type="ECO:0000313" key="1">
    <source>
        <dbReference type="EMBL" id="SQA78163.1"/>
    </source>
</evidence>
<name>A0A2X2SIG3_CAPOC</name>
<organism evidence="2 4">
    <name type="scientific">Capnocytophaga ochracea</name>
    <dbReference type="NCBI Taxonomy" id="1018"/>
    <lineage>
        <taxon>Bacteria</taxon>
        <taxon>Pseudomonadati</taxon>
        <taxon>Bacteroidota</taxon>
        <taxon>Flavobacteriia</taxon>
        <taxon>Flavobacteriales</taxon>
        <taxon>Flavobacteriaceae</taxon>
        <taxon>Capnocytophaga</taxon>
    </lineage>
</organism>
<sequence length="121" mass="14324">MSDYCMCHIESYWQELMDLSTEEFMQEAYMEALSHSREAFYRAEVLATHADRCEKLKIPFVEIYTFSCENLACMYQHMGESLQAVKILNQGISFLGYLYKQKLLSKEVFEEQIEALNCLFR</sequence>
<dbReference type="Proteomes" id="UP000250169">
    <property type="component" value="Unassembled WGS sequence"/>
</dbReference>
<dbReference type="RefSeq" id="WP_016478335.1">
    <property type="nucleotide sequence ID" value="NZ_CAJPNJ010000030.1"/>
</dbReference>
<dbReference type="EMBL" id="UARG01000017">
    <property type="protein sequence ID" value="SQA78163.1"/>
    <property type="molecule type" value="Genomic_DNA"/>
</dbReference>
<accession>A0A2X2SIG3</accession>
<dbReference type="AlphaFoldDB" id="A0A2X2SIG3"/>